<dbReference type="EMBL" id="MF285619">
    <property type="protein sequence ID" value="ASZ78957.1"/>
    <property type="molecule type" value="Genomic_DNA"/>
</dbReference>
<name>A0A249Y2R2_9CAUD</name>
<gene>
    <name evidence="1" type="ORF">2050H1_191</name>
</gene>
<accession>A0A249Y2R2</accession>
<dbReference type="Proteomes" id="UP000224362">
    <property type="component" value="Segment"/>
</dbReference>
<proteinExistence type="predicted"/>
<evidence type="ECO:0000313" key="2">
    <source>
        <dbReference type="Proteomes" id="UP000224362"/>
    </source>
</evidence>
<sequence>MMKLSTKKGRDHRDVWVFFVTYELLEEIPGMATNDLTAVTVKSNHTAFIPALDANHARSMVRNAHNGTRVAFSKVEKVGGWNAHWVN</sequence>
<evidence type="ECO:0000313" key="1">
    <source>
        <dbReference type="EMBL" id="ASZ78957.1"/>
    </source>
</evidence>
<organism evidence="1 2">
    <name type="scientific">Serratia phage 2050H1</name>
    <dbReference type="NCBI Taxonomy" id="2024250"/>
    <lineage>
        <taxon>Viruses</taxon>
        <taxon>Duplodnaviria</taxon>
        <taxon>Heunggongvirae</taxon>
        <taxon>Uroviricota</taxon>
        <taxon>Caudoviricetes</taxon>
        <taxon>Pantevenvirales</taxon>
        <taxon>Ackermannviridae</taxon>
        <taxon>Miltonvirus</taxon>
        <taxon>Miltonvirus MAM1</taxon>
    </lineage>
</organism>
<protein>
    <submittedName>
        <fullName evidence="1">Uncharacterized protein</fullName>
    </submittedName>
</protein>
<reference evidence="1 2" key="1">
    <citation type="submission" date="2017-06" db="EMBL/GenBank/DDBJ databases">
        <authorList>
            <person name="Kim H.J."/>
            <person name="Triplett B.A."/>
        </authorList>
    </citation>
    <scope>NUCLEOTIDE SEQUENCE [LARGE SCALE GENOMIC DNA]</scope>
</reference>